<comment type="similarity">
    <text evidence="12">Belongs to the metallo-beta-lactamase superfamily. RNA-metabolizing metallo-beta-lactamase-like family. Bacterial RNase J subfamily.</text>
</comment>
<evidence type="ECO:0000256" key="7">
    <source>
        <dbReference type="ARBA" id="ARBA00022759"/>
    </source>
</evidence>
<protein>
    <recommendedName>
        <fullName evidence="12">Ribonuclease J</fullName>
        <shortName evidence="12">RNase J</shortName>
        <ecNumber evidence="12">3.1.-.-</ecNumber>
    </recommendedName>
</protein>
<dbReference type="PANTHER" id="PTHR43694">
    <property type="entry name" value="RIBONUCLEASE J"/>
    <property type="match status" value="1"/>
</dbReference>
<evidence type="ECO:0000256" key="9">
    <source>
        <dbReference type="ARBA" id="ARBA00022833"/>
    </source>
</evidence>
<dbReference type="HAMAP" id="MF_01491">
    <property type="entry name" value="RNase_J_bact"/>
    <property type="match status" value="1"/>
</dbReference>
<dbReference type="InterPro" id="IPR011108">
    <property type="entry name" value="RMMBL"/>
</dbReference>
<dbReference type="Pfam" id="PF00753">
    <property type="entry name" value="Lactamase_B"/>
    <property type="match status" value="1"/>
</dbReference>
<keyword evidence="4 12" id="KW-0698">rRNA processing</keyword>
<dbReference type="InterPro" id="IPR001279">
    <property type="entry name" value="Metallo-B-lactamas"/>
</dbReference>
<dbReference type="GO" id="GO:0003723">
    <property type="term" value="F:RNA binding"/>
    <property type="evidence" value="ECO:0007669"/>
    <property type="project" value="UniProtKB-UniRule"/>
</dbReference>
<evidence type="ECO:0000256" key="8">
    <source>
        <dbReference type="ARBA" id="ARBA00022801"/>
    </source>
</evidence>
<dbReference type="GO" id="GO:0004521">
    <property type="term" value="F:RNA endonuclease activity"/>
    <property type="evidence" value="ECO:0007669"/>
    <property type="project" value="UniProtKB-UniRule"/>
</dbReference>
<dbReference type="NCBIfam" id="TIGR00649">
    <property type="entry name" value="MG423"/>
    <property type="match status" value="1"/>
</dbReference>
<dbReference type="FunFam" id="3.10.20.580:FF:000001">
    <property type="entry name" value="Ribonuclease J"/>
    <property type="match status" value="1"/>
</dbReference>
<evidence type="ECO:0000256" key="10">
    <source>
        <dbReference type="ARBA" id="ARBA00022839"/>
    </source>
</evidence>
<keyword evidence="7 12" id="KW-0255">Endonuclease</keyword>
<dbReference type="Pfam" id="PF22505">
    <property type="entry name" value="RNase_J_b_CASP"/>
    <property type="match status" value="1"/>
</dbReference>
<keyword evidence="3 12" id="KW-0963">Cytoplasm</keyword>
<gene>
    <name evidence="12" type="primary">rnj</name>
    <name evidence="14" type="ORF">IV74_GL002063</name>
</gene>
<dbReference type="InterPro" id="IPR055132">
    <property type="entry name" value="RNase_J_b_CASP"/>
</dbReference>
<dbReference type="Pfam" id="PF17770">
    <property type="entry name" value="RNase_J_C"/>
    <property type="match status" value="1"/>
</dbReference>
<dbReference type="Pfam" id="PF07521">
    <property type="entry name" value="RMMBL"/>
    <property type="match status" value="1"/>
</dbReference>
<evidence type="ECO:0000256" key="2">
    <source>
        <dbReference type="ARBA" id="ARBA00004496"/>
    </source>
</evidence>
<comment type="subcellular location">
    <subcellularLocation>
        <location evidence="2 12">Cytoplasm</location>
    </subcellularLocation>
</comment>
<keyword evidence="11 12" id="KW-0694">RNA-binding</keyword>
<name>A0A0R2HNK6_CARDV</name>
<keyword evidence="8 12" id="KW-0378">Hydrolase</keyword>
<comment type="function">
    <text evidence="12">An RNase that has 5'-3' exonuclease and possibly endonuclease activity. Involved in maturation of rRNA and in some organisms also mRNA maturation and/or decay.</text>
</comment>
<dbReference type="RefSeq" id="WP_034569347.1">
    <property type="nucleotide sequence ID" value="NZ_JQBS01000035.1"/>
</dbReference>
<dbReference type="EC" id="3.1.-.-" evidence="12"/>
<comment type="caution">
    <text evidence="12">Lacks conserved residue(s) required for the propagation of feature annotation.</text>
</comment>
<dbReference type="Gene3D" id="3.40.50.10710">
    <property type="entry name" value="Metallo-hydrolase/oxidoreductase"/>
    <property type="match status" value="1"/>
</dbReference>
<dbReference type="GeneID" id="89589055"/>
<reference evidence="14 15" key="1">
    <citation type="journal article" date="2015" name="Genome Announc.">
        <title>Expanding the biotechnology potential of lactobacilli through comparative genomics of 213 strains and associated genera.</title>
        <authorList>
            <person name="Sun Z."/>
            <person name="Harris H.M."/>
            <person name="McCann A."/>
            <person name="Guo C."/>
            <person name="Argimon S."/>
            <person name="Zhang W."/>
            <person name="Yang X."/>
            <person name="Jeffery I.B."/>
            <person name="Cooney J.C."/>
            <person name="Kagawa T.F."/>
            <person name="Liu W."/>
            <person name="Song Y."/>
            <person name="Salvetti E."/>
            <person name="Wrobel A."/>
            <person name="Rasinkangas P."/>
            <person name="Parkhill J."/>
            <person name="Rea M.C."/>
            <person name="O'Sullivan O."/>
            <person name="Ritari J."/>
            <person name="Douillard F.P."/>
            <person name="Paul Ross R."/>
            <person name="Yang R."/>
            <person name="Briner A.E."/>
            <person name="Felis G.E."/>
            <person name="de Vos W.M."/>
            <person name="Barrangou R."/>
            <person name="Klaenhammer T.R."/>
            <person name="Caufield P.W."/>
            <person name="Cui Y."/>
            <person name="Zhang H."/>
            <person name="O'Toole P.W."/>
        </authorList>
    </citation>
    <scope>NUCLEOTIDE SEQUENCE [LARGE SCALE GENOMIC DNA]</scope>
    <source>
        <strain evidence="14 15">DSM 20623</strain>
    </source>
</reference>
<feature type="domain" description="Metallo-beta-lactamase" evidence="13">
    <location>
        <begin position="16"/>
        <end position="212"/>
    </location>
</feature>
<dbReference type="GO" id="GO:0008270">
    <property type="term" value="F:zinc ion binding"/>
    <property type="evidence" value="ECO:0007669"/>
    <property type="project" value="InterPro"/>
</dbReference>
<evidence type="ECO:0000256" key="6">
    <source>
        <dbReference type="ARBA" id="ARBA00022723"/>
    </source>
</evidence>
<evidence type="ECO:0000313" key="14">
    <source>
        <dbReference type="EMBL" id="KRN54480.1"/>
    </source>
</evidence>
<dbReference type="InterPro" id="IPR042173">
    <property type="entry name" value="RNase_J_2"/>
</dbReference>
<comment type="caution">
    <text evidence="14">The sequence shown here is derived from an EMBL/GenBank/DDBJ whole genome shotgun (WGS) entry which is preliminary data.</text>
</comment>
<keyword evidence="6" id="KW-0479">Metal-binding</keyword>
<dbReference type="Gene3D" id="3.10.20.580">
    <property type="match status" value="1"/>
</dbReference>
<dbReference type="SUPFAM" id="SSF56281">
    <property type="entry name" value="Metallo-hydrolase/oxidoreductase"/>
    <property type="match status" value="1"/>
</dbReference>
<keyword evidence="15" id="KW-1185">Reference proteome</keyword>
<dbReference type="GO" id="GO:0005737">
    <property type="term" value="C:cytoplasm"/>
    <property type="evidence" value="ECO:0007669"/>
    <property type="project" value="UniProtKB-SubCell"/>
</dbReference>
<dbReference type="EMBL" id="JQBS01000035">
    <property type="protein sequence ID" value="KRN54480.1"/>
    <property type="molecule type" value="Genomic_DNA"/>
</dbReference>
<dbReference type="Gene3D" id="3.60.15.10">
    <property type="entry name" value="Ribonuclease Z/Hydroxyacylglutathione hydrolase-like"/>
    <property type="match status" value="1"/>
</dbReference>
<evidence type="ECO:0000259" key="13">
    <source>
        <dbReference type="SMART" id="SM00849"/>
    </source>
</evidence>
<dbReference type="AlphaFoldDB" id="A0A0R2HNK6"/>
<comment type="subunit">
    <text evidence="12">Homodimer, may be a subunit of the RNA degradosome.</text>
</comment>
<comment type="cofactor">
    <cofactor evidence="1">
        <name>Zn(2+)</name>
        <dbReference type="ChEBI" id="CHEBI:29105"/>
    </cofactor>
</comment>
<dbReference type="PATRIC" id="fig|1449336.4.peg.2100"/>
<proteinExistence type="inferred from homology"/>
<dbReference type="PANTHER" id="PTHR43694:SF4">
    <property type="entry name" value="RIBONUCLEASE J 2"/>
    <property type="match status" value="1"/>
</dbReference>
<dbReference type="GO" id="GO:0006364">
    <property type="term" value="P:rRNA processing"/>
    <property type="evidence" value="ECO:0007669"/>
    <property type="project" value="UniProtKB-UniRule"/>
</dbReference>
<sequence>MSDIKIIALGGVRENGKNLYIVEVEEEIYILDCGLIYPENELLGIDVVIPDFSYLEENSDRIVGVFLTHGHADAIGALPYFLQKFSVPVFGTELTIALAKLFVEKDHISKGFDDYHIIDENTEIEFGNSVVSFFKTTHTIPDSVGIAVKTDEGSIVYTGDFKFDQSAIPMYQTNFAKISSIGENNVLALLSDSEGAESTVENASDLKIAGEVLDTFRNTEGRIIAACVASNILRVQQVLNAAEKSKRKVFITGKDLEEIVKTAMKLNKIELPSDELIVPVKDIDNYPDNEIVVLETGNLGEPIQSLQKMALGRHRQVNIKEGDLIYITTTTSTAMETTVAKTEDMIYRAGGTVKQISDNLKASGHGSQKDLQLMINLMKPTYFIPVKGQFRLLSAHAELANEVGIPHKNIFIPGKGDVMEYKDGRMRMAGQVEAGNTMIDGIGIGDIGNIVLRDRKLLSEDGIFVAVVTISRKQGKIISGPDVTTKGFVYVRANEDLIKESNEIVRTVVEENLSRKEFEWSRLKQEIREALSKHLFEKTRRRPVILPIIMESSYRNKKRK</sequence>
<evidence type="ECO:0000313" key="15">
    <source>
        <dbReference type="Proteomes" id="UP000051658"/>
    </source>
</evidence>
<dbReference type="InterPro" id="IPR041636">
    <property type="entry name" value="RNase_J_C"/>
</dbReference>
<dbReference type="CDD" id="cd07714">
    <property type="entry name" value="RNaseJ_MBL-fold"/>
    <property type="match status" value="1"/>
</dbReference>
<keyword evidence="9" id="KW-0862">Zinc</keyword>
<dbReference type="eggNOG" id="COG0595">
    <property type="taxonomic scope" value="Bacteria"/>
</dbReference>
<evidence type="ECO:0000256" key="4">
    <source>
        <dbReference type="ARBA" id="ARBA00022552"/>
    </source>
</evidence>
<dbReference type="InterPro" id="IPR030854">
    <property type="entry name" value="RNase_J_bac"/>
</dbReference>
<evidence type="ECO:0000256" key="5">
    <source>
        <dbReference type="ARBA" id="ARBA00022722"/>
    </source>
</evidence>
<dbReference type="SMART" id="SM00849">
    <property type="entry name" value="Lactamase_B"/>
    <property type="match status" value="1"/>
</dbReference>
<accession>A0A0R2HNK6</accession>
<organism evidence="14 15">
    <name type="scientific">Carnobacterium divergens DSM 20623</name>
    <dbReference type="NCBI Taxonomy" id="1449336"/>
    <lineage>
        <taxon>Bacteria</taxon>
        <taxon>Bacillati</taxon>
        <taxon>Bacillota</taxon>
        <taxon>Bacilli</taxon>
        <taxon>Lactobacillales</taxon>
        <taxon>Carnobacteriaceae</taxon>
        <taxon>Carnobacterium</taxon>
    </lineage>
</organism>
<dbReference type="Proteomes" id="UP000051658">
    <property type="component" value="Unassembled WGS sequence"/>
</dbReference>
<evidence type="ECO:0000256" key="1">
    <source>
        <dbReference type="ARBA" id="ARBA00001947"/>
    </source>
</evidence>
<dbReference type="GO" id="GO:0004534">
    <property type="term" value="F:5'-3' RNA exonuclease activity"/>
    <property type="evidence" value="ECO:0007669"/>
    <property type="project" value="UniProtKB-UniRule"/>
</dbReference>
<keyword evidence="10 12" id="KW-0269">Exonuclease</keyword>
<evidence type="ECO:0000256" key="3">
    <source>
        <dbReference type="ARBA" id="ARBA00022490"/>
    </source>
</evidence>
<dbReference type="InterPro" id="IPR004613">
    <property type="entry name" value="RNase_J"/>
</dbReference>
<evidence type="ECO:0000256" key="12">
    <source>
        <dbReference type="HAMAP-Rule" id="MF_01491"/>
    </source>
</evidence>
<dbReference type="InterPro" id="IPR036866">
    <property type="entry name" value="RibonucZ/Hydroxyglut_hydro"/>
</dbReference>
<keyword evidence="5 12" id="KW-0540">Nuclease</keyword>
<evidence type="ECO:0000256" key="11">
    <source>
        <dbReference type="ARBA" id="ARBA00022884"/>
    </source>
</evidence>